<evidence type="ECO:0000259" key="4">
    <source>
        <dbReference type="PROSITE" id="PS51384"/>
    </source>
</evidence>
<dbReference type="InterPro" id="IPR017938">
    <property type="entry name" value="Riboflavin_synthase-like_b-brl"/>
</dbReference>
<dbReference type="Gene3D" id="3.40.50.80">
    <property type="entry name" value="Nucleotide-binding domain of ferredoxin-NADP reductase (FNR) module"/>
    <property type="match status" value="1"/>
</dbReference>
<keyword evidence="6" id="KW-1185">Reference proteome</keyword>
<protein>
    <recommendedName>
        <fullName evidence="4">FAD-binding FR-type domain-containing protein</fullName>
    </recommendedName>
</protein>
<sequence length="293" mass="31892">MKSESTGHLERTANQPRAPTLHKVRIRSIQEPNDNIRILQLEIPDHGTIGFLPGQWLDVYVPGVPKAGGFTITSPPSKAKPSSEGSPGYLELAIQKSPDNAPAAWLWQPRERVLGSELEVRVGGSFVWPPSGVAVHTLRTAVFVAGGVGINPLMSMLSAIAERPCSFEVDLLYSVRVKPVDGASSDIATAKILFLERIAGLFGEGKIRGTLKLFLTGGLGDGKGTIFYNGTHVHFEKRRLTIDDVAHAVGPDQRLSVVYVCGVPTMTDEVVERLTSPDGLDMEPHRVLCEKWW</sequence>
<dbReference type="Gene3D" id="2.40.30.10">
    <property type="entry name" value="Translation factors"/>
    <property type="match status" value="1"/>
</dbReference>
<evidence type="ECO:0000256" key="2">
    <source>
        <dbReference type="ARBA" id="ARBA00023027"/>
    </source>
</evidence>
<evidence type="ECO:0000256" key="1">
    <source>
        <dbReference type="ARBA" id="ARBA00023002"/>
    </source>
</evidence>
<keyword evidence="2" id="KW-0520">NAD</keyword>
<dbReference type="PROSITE" id="PS51384">
    <property type="entry name" value="FAD_FR"/>
    <property type="match status" value="1"/>
</dbReference>
<dbReference type="PANTHER" id="PTHR46505">
    <property type="entry name" value="OXIDOREDUCTASE NAD-BINDING DOMAIN-CONTAINING PROTEIN 1"/>
    <property type="match status" value="1"/>
</dbReference>
<dbReference type="InterPro" id="IPR052128">
    <property type="entry name" value="Oxidoreductase_NAD-binding"/>
</dbReference>
<dbReference type="Proteomes" id="UP001586593">
    <property type="component" value="Unassembled WGS sequence"/>
</dbReference>
<evidence type="ECO:0000256" key="3">
    <source>
        <dbReference type="SAM" id="MobiDB-lite"/>
    </source>
</evidence>
<gene>
    <name evidence="5" type="ORF">VTK73DRAFT_4603</name>
</gene>
<feature type="domain" description="FAD-binding FR-type" evidence="4">
    <location>
        <begin position="19"/>
        <end position="137"/>
    </location>
</feature>
<accession>A0ABR3XZS7</accession>
<evidence type="ECO:0000313" key="6">
    <source>
        <dbReference type="Proteomes" id="UP001586593"/>
    </source>
</evidence>
<name>A0ABR3XZS7_9PEZI</name>
<feature type="compositionally biased region" description="Basic and acidic residues" evidence="3">
    <location>
        <begin position="1"/>
        <end position="11"/>
    </location>
</feature>
<organism evidence="5 6">
    <name type="scientific">Phialemonium thermophilum</name>
    <dbReference type="NCBI Taxonomy" id="223376"/>
    <lineage>
        <taxon>Eukaryota</taxon>
        <taxon>Fungi</taxon>
        <taxon>Dikarya</taxon>
        <taxon>Ascomycota</taxon>
        <taxon>Pezizomycotina</taxon>
        <taxon>Sordariomycetes</taxon>
        <taxon>Sordariomycetidae</taxon>
        <taxon>Cephalothecales</taxon>
        <taxon>Cephalothecaceae</taxon>
        <taxon>Phialemonium</taxon>
    </lineage>
</organism>
<dbReference type="CDD" id="cd00322">
    <property type="entry name" value="FNR_like"/>
    <property type="match status" value="1"/>
</dbReference>
<feature type="region of interest" description="Disordered" evidence="3">
    <location>
        <begin position="1"/>
        <end position="20"/>
    </location>
</feature>
<dbReference type="PANTHER" id="PTHR46505:SF1">
    <property type="entry name" value="OXIDOREDUCTASE NAD-BINDING DOMAIN-CONTAINING PROTEIN 1"/>
    <property type="match status" value="1"/>
</dbReference>
<dbReference type="SUPFAM" id="SSF52343">
    <property type="entry name" value="Ferredoxin reductase-like, C-terminal NADP-linked domain"/>
    <property type="match status" value="1"/>
</dbReference>
<evidence type="ECO:0000313" key="5">
    <source>
        <dbReference type="EMBL" id="KAL1881156.1"/>
    </source>
</evidence>
<dbReference type="EMBL" id="JAZHXJ010000026">
    <property type="protein sequence ID" value="KAL1881156.1"/>
    <property type="molecule type" value="Genomic_DNA"/>
</dbReference>
<dbReference type="InterPro" id="IPR039261">
    <property type="entry name" value="FNR_nucleotide-bd"/>
</dbReference>
<dbReference type="SUPFAM" id="SSF63380">
    <property type="entry name" value="Riboflavin synthase domain-like"/>
    <property type="match status" value="1"/>
</dbReference>
<reference evidence="5 6" key="1">
    <citation type="journal article" date="2024" name="Commun. Biol.">
        <title>Comparative genomic analysis of thermophilic fungi reveals convergent evolutionary adaptations and gene losses.</title>
        <authorList>
            <person name="Steindorff A.S."/>
            <person name="Aguilar-Pontes M.V."/>
            <person name="Robinson A.J."/>
            <person name="Andreopoulos B."/>
            <person name="LaButti K."/>
            <person name="Kuo A."/>
            <person name="Mondo S."/>
            <person name="Riley R."/>
            <person name="Otillar R."/>
            <person name="Haridas S."/>
            <person name="Lipzen A."/>
            <person name="Grimwood J."/>
            <person name="Schmutz J."/>
            <person name="Clum A."/>
            <person name="Reid I.D."/>
            <person name="Moisan M.C."/>
            <person name="Butler G."/>
            <person name="Nguyen T.T.M."/>
            <person name="Dewar K."/>
            <person name="Conant G."/>
            <person name="Drula E."/>
            <person name="Henrissat B."/>
            <person name="Hansel C."/>
            <person name="Singer S."/>
            <person name="Hutchinson M.I."/>
            <person name="de Vries R.P."/>
            <person name="Natvig D.O."/>
            <person name="Powell A.J."/>
            <person name="Tsang A."/>
            <person name="Grigoriev I.V."/>
        </authorList>
    </citation>
    <scope>NUCLEOTIDE SEQUENCE [LARGE SCALE GENOMIC DNA]</scope>
    <source>
        <strain evidence="5 6">ATCC 24622</strain>
    </source>
</reference>
<dbReference type="InterPro" id="IPR017927">
    <property type="entry name" value="FAD-bd_FR_type"/>
</dbReference>
<keyword evidence="1" id="KW-0560">Oxidoreductase</keyword>
<comment type="caution">
    <text evidence="5">The sequence shown here is derived from an EMBL/GenBank/DDBJ whole genome shotgun (WGS) entry which is preliminary data.</text>
</comment>
<proteinExistence type="predicted"/>